<dbReference type="GO" id="GO:0005886">
    <property type="term" value="C:plasma membrane"/>
    <property type="evidence" value="ECO:0007669"/>
    <property type="project" value="TreeGrafter"/>
</dbReference>
<dbReference type="InterPro" id="IPR003594">
    <property type="entry name" value="HATPase_dom"/>
</dbReference>
<dbReference type="SUPFAM" id="SSF47384">
    <property type="entry name" value="Homodimeric domain of signal transducing histidine kinase"/>
    <property type="match status" value="1"/>
</dbReference>
<proteinExistence type="predicted"/>
<dbReference type="InterPro" id="IPR036890">
    <property type="entry name" value="HATPase_C_sf"/>
</dbReference>
<dbReference type="SMART" id="SM00387">
    <property type="entry name" value="HATPase_c"/>
    <property type="match status" value="1"/>
</dbReference>
<dbReference type="PROSITE" id="PS50109">
    <property type="entry name" value="HIS_KIN"/>
    <property type="match status" value="1"/>
</dbReference>
<keyword evidence="5 8" id="KW-0418">Kinase</keyword>
<dbReference type="GO" id="GO:0004721">
    <property type="term" value="F:phosphoprotein phosphatase activity"/>
    <property type="evidence" value="ECO:0007669"/>
    <property type="project" value="TreeGrafter"/>
</dbReference>
<keyword evidence="3" id="KW-0597">Phosphoprotein</keyword>
<dbReference type="EC" id="2.7.13.3" evidence="2"/>
<dbReference type="Proteomes" id="UP000775877">
    <property type="component" value="Unassembled WGS sequence"/>
</dbReference>
<evidence type="ECO:0000256" key="1">
    <source>
        <dbReference type="ARBA" id="ARBA00000085"/>
    </source>
</evidence>
<evidence type="ECO:0000313" key="9">
    <source>
        <dbReference type="Proteomes" id="UP000775877"/>
    </source>
</evidence>
<dbReference type="EMBL" id="JAGQLJ010000005">
    <property type="protein sequence ID" value="MCA9380694.1"/>
    <property type="molecule type" value="Genomic_DNA"/>
</dbReference>
<dbReference type="SMART" id="SM00388">
    <property type="entry name" value="HisKA"/>
    <property type="match status" value="1"/>
</dbReference>
<reference evidence="8" key="1">
    <citation type="submission" date="2020-04" db="EMBL/GenBank/DDBJ databases">
        <authorList>
            <person name="Zhang T."/>
        </authorList>
    </citation>
    <scope>NUCLEOTIDE SEQUENCE</scope>
    <source>
        <strain evidence="8">HKST-UBA13</strain>
    </source>
</reference>
<accession>A0A955IA63</accession>
<evidence type="ECO:0000256" key="2">
    <source>
        <dbReference type="ARBA" id="ARBA00012438"/>
    </source>
</evidence>
<dbReference type="Gene3D" id="3.30.565.10">
    <property type="entry name" value="Histidine kinase-like ATPase, C-terminal domain"/>
    <property type="match status" value="1"/>
</dbReference>
<keyword evidence="6" id="KW-0902">Two-component regulatory system</keyword>
<dbReference type="CDD" id="cd00082">
    <property type="entry name" value="HisKA"/>
    <property type="match status" value="1"/>
</dbReference>
<comment type="catalytic activity">
    <reaction evidence="1">
        <text>ATP + protein L-histidine = ADP + protein N-phospho-L-histidine.</text>
        <dbReference type="EC" id="2.7.13.3"/>
    </reaction>
</comment>
<evidence type="ECO:0000313" key="8">
    <source>
        <dbReference type="EMBL" id="MCA9380694.1"/>
    </source>
</evidence>
<dbReference type="GO" id="GO:0016036">
    <property type="term" value="P:cellular response to phosphate starvation"/>
    <property type="evidence" value="ECO:0007669"/>
    <property type="project" value="TreeGrafter"/>
</dbReference>
<gene>
    <name evidence="8" type="ORF">KC678_00320</name>
</gene>
<dbReference type="PRINTS" id="PR00344">
    <property type="entry name" value="BCTRLSENSOR"/>
</dbReference>
<evidence type="ECO:0000256" key="6">
    <source>
        <dbReference type="ARBA" id="ARBA00023012"/>
    </source>
</evidence>
<dbReference type="PANTHER" id="PTHR45453:SF1">
    <property type="entry name" value="PHOSPHATE REGULON SENSOR PROTEIN PHOR"/>
    <property type="match status" value="1"/>
</dbReference>
<evidence type="ECO:0000259" key="7">
    <source>
        <dbReference type="PROSITE" id="PS50109"/>
    </source>
</evidence>
<dbReference type="InterPro" id="IPR036097">
    <property type="entry name" value="HisK_dim/P_sf"/>
</dbReference>
<dbReference type="InterPro" id="IPR004358">
    <property type="entry name" value="Sig_transdc_His_kin-like_C"/>
</dbReference>
<dbReference type="InterPro" id="IPR050351">
    <property type="entry name" value="BphY/WalK/GraS-like"/>
</dbReference>
<comment type="caution">
    <text evidence="8">The sequence shown here is derived from an EMBL/GenBank/DDBJ whole genome shotgun (WGS) entry which is preliminary data.</text>
</comment>
<protein>
    <recommendedName>
        <fullName evidence="2">histidine kinase</fullName>
        <ecNumber evidence="2">2.7.13.3</ecNumber>
    </recommendedName>
</protein>
<dbReference type="AlphaFoldDB" id="A0A955IA63"/>
<organism evidence="8 9">
    <name type="scientific">Candidatus Dojkabacteria bacterium</name>
    <dbReference type="NCBI Taxonomy" id="2099670"/>
    <lineage>
        <taxon>Bacteria</taxon>
        <taxon>Candidatus Dojkabacteria</taxon>
    </lineage>
</organism>
<keyword evidence="4" id="KW-0808">Transferase</keyword>
<name>A0A955IA63_9BACT</name>
<evidence type="ECO:0000256" key="5">
    <source>
        <dbReference type="ARBA" id="ARBA00022777"/>
    </source>
</evidence>
<evidence type="ECO:0000256" key="4">
    <source>
        <dbReference type="ARBA" id="ARBA00022679"/>
    </source>
</evidence>
<reference evidence="8" key="2">
    <citation type="journal article" date="2021" name="Microbiome">
        <title>Successional dynamics and alternative stable states in a saline activated sludge microbial community over 9 years.</title>
        <authorList>
            <person name="Wang Y."/>
            <person name="Ye J."/>
            <person name="Ju F."/>
            <person name="Liu L."/>
            <person name="Boyd J.A."/>
            <person name="Deng Y."/>
            <person name="Parks D.H."/>
            <person name="Jiang X."/>
            <person name="Yin X."/>
            <person name="Woodcroft B.J."/>
            <person name="Tyson G.W."/>
            <person name="Hugenholtz P."/>
            <person name="Polz M.F."/>
            <person name="Zhang T."/>
        </authorList>
    </citation>
    <scope>NUCLEOTIDE SEQUENCE</scope>
    <source>
        <strain evidence="8">HKST-UBA13</strain>
    </source>
</reference>
<dbReference type="CDD" id="cd00075">
    <property type="entry name" value="HATPase"/>
    <property type="match status" value="1"/>
</dbReference>
<dbReference type="Pfam" id="PF02518">
    <property type="entry name" value="HATPase_c"/>
    <property type="match status" value="1"/>
</dbReference>
<evidence type="ECO:0000256" key="3">
    <source>
        <dbReference type="ARBA" id="ARBA00022553"/>
    </source>
</evidence>
<feature type="domain" description="Histidine kinase" evidence="7">
    <location>
        <begin position="308"/>
        <end position="525"/>
    </location>
</feature>
<sequence>MDDPINSPNDSTRRLPIELDANAAETLKIYNEAIIAISQLDATFLSRVDSSTLILVEGNIASSWQIVYAGMNIHTKLGDNFNNQPTALIKRNYIAKFNNFLAHIAEDQNFTTGYSVKTVVPLEVSDGIYSWWEKFAIQVFKVPRFDDNQYYLFNLEAQDTSHLEIIKMVSLNNEILLLTSQLGIDEGRDYNYLHNMLFDHLNRFLESMDVQEVRVFNSDFGELNVTSMNPFYYVPNVNGKSRAQIGVFNGDELICLYKIDFVDRNEISRDLLPFINNFIHNISLVYSLLSLHQDQEHSSESFSKTISYVLHQLNSPLTSINLKIDLIDRYMRGKEILDDRTHEMFESIITLTADIAQLIRDVNLFYKIQMGIYTPSVDTVDNVNNFFDKIVKKVQDIYPTTQVLINGGDFGAMIDTNVFSHIIHNLVENAAKYSQNSEGEIAISIKQIDKNLKISIQDNGIGIPPNDINKIFDSLYRANNTTGYKGSGTGLELVKWCVKTLGGEISVKSEEGLGSTFTVSVPLLDFNEL</sequence>
<dbReference type="PANTHER" id="PTHR45453">
    <property type="entry name" value="PHOSPHATE REGULON SENSOR PROTEIN PHOR"/>
    <property type="match status" value="1"/>
</dbReference>
<dbReference type="InterPro" id="IPR005467">
    <property type="entry name" value="His_kinase_dom"/>
</dbReference>
<dbReference type="GO" id="GO:0000155">
    <property type="term" value="F:phosphorelay sensor kinase activity"/>
    <property type="evidence" value="ECO:0007669"/>
    <property type="project" value="InterPro"/>
</dbReference>
<dbReference type="InterPro" id="IPR003661">
    <property type="entry name" value="HisK_dim/P_dom"/>
</dbReference>
<dbReference type="SUPFAM" id="SSF55874">
    <property type="entry name" value="ATPase domain of HSP90 chaperone/DNA topoisomerase II/histidine kinase"/>
    <property type="match status" value="1"/>
</dbReference>